<keyword evidence="5" id="KW-0411">Iron-sulfur</keyword>
<protein>
    <recommendedName>
        <fullName evidence="8">4-hydroxy-3-methylbut-2-enyl diphosphate reductase</fullName>
    </recommendedName>
</protein>
<keyword evidence="7" id="KW-1185">Reference proteome</keyword>
<keyword evidence="2" id="KW-0004">4Fe-4S</keyword>
<comment type="cofactor">
    <cofactor evidence="1">
        <name>[4Fe-4S] cluster</name>
        <dbReference type="ChEBI" id="CHEBI:49883"/>
    </cofactor>
</comment>
<proteinExistence type="predicted"/>
<feature type="non-terminal residue" evidence="6">
    <location>
        <position position="1"/>
    </location>
</feature>
<dbReference type="EMBL" id="JBHLZP010000012">
    <property type="protein sequence ID" value="MFB9831223.1"/>
    <property type="molecule type" value="Genomic_DNA"/>
</dbReference>
<dbReference type="Gene3D" id="3.40.1010.20">
    <property type="entry name" value="4-hydroxy-3-methylbut-2-enyl diphosphate reductase, catalytic domain"/>
    <property type="match status" value="2"/>
</dbReference>
<accession>A0ABV5Y866</accession>
<dbReference type="InterPro" id="IPR003451">
    <property type="entry name" value="LytB/IspH"/>
</dbReference>
<evidence type="ECO:0000313" key="6">
    <source>
        <dbReference type="EMBL" id="MFB9831223.1"/>
    </source>
</evidence>
<dbReference type="PANTHER" id="PTHR30426">
    <property type="entry name" value="4-HYDROXY-3-METHYLBUT-2-ENYL DIPHOSPHATE REDUCTASE"/>
    <property type="match status" value="1"/>
</dbReference>
<evidence type="ECO:0000256" key="3">
    <source>
        <dbReference type="ARBA" id="ARBA00022723"/>
    </source>
</evidence>
<organism evidence="6 7">
    <name type="scientific">Actinoallomurus acaciae</name>
    <dbReference type="NCBI Taxonomy" id="502577"/>
    <lineage>
        <taxon>Bacteria</taxon>
        <taxon>Bacillati</taxon>
        <taxon>Actinomycetota</taxon>
        <taxon>Actinomycetes</taxon>
        <taxon>Streptosporangiales</taxon>
        <taxon>Thermomonosporaceae</taxon>
        <taxon>Actinoallomurus</taxon>
    </lineage>
</organism>
<evidence type="ECO:0000256" key="1">
    <source>
        <dbReference type="ARBA" id="ARBA00001966"/>
    </source>
</evidence>
<evidence type="ECO:0000256" key="5">
    <source>
        <dbReference type="ARBA" id="ARBA00023014"/>
    </source>
</evidence>
<keyword evidence="3" id="KW-0479">Metal-binding</keyword>
<dbReference type="Pfam" id="PF02401">
    <property type="entry name" value="LYTB"/>
    <property type="match status" value="1"/>
</dbReference>
<dbReference type="PANTHER" id="PTHR30426:SF0">
    <property type="entry name" value="4-HYDROXY-3-METHYLBUT-2-ENYL DIPHOSPHATE REDUCTASE"/>
    <property type="match status" value="1"/>
</dbReference>
<name>A0ABV5Y866_9ACTN</name>
<dbReference type="Proteomes" id="UP001589627">
    <property type="component" value="Unassembled WGS sequence"/>
</dbReference>
<dbReference type="RefSeq" id="WP_378194875.1">
    <property type="nucleotide sequence ID" value="NZ_JBHLZP010000012.1"/>
</dbReference>
<sequence>CADLIARWAEVLRSRRLLVADADPDCAGARTGIETILQAARDAPPDAPVVVYGRPVAAVDRLARLTAAGVTIIDDLDAVPDTSVVVFPAHGVPLPVRAEAAARGLTVVDATCPLAALAHRDVRAYADRGDTVVLITGTPGSPAEKVSVSQAPESVLPMRDAAQVPDPRRTGIDPDRLSLVVQTGIPVEDAAAMISALRARFPRVRGQHFDALCHAAGDRAATVRLVAAASDLTLVLGAVDDPDAAHMQAEAAAGCRSVRRLAAAGDIAAGWLGDVNAIGVVPTRSAPPDLMPQVLEALAGLGPLSVAGRQVRTSGLVRNSSTIVHSSHCPD</sequence>
<gene>
    <name evidence="6" type="ORF">ACFFNX_03370</name>
</gene>
<reference evidence="6 7" key="1">
    <citation type="submission" date="2024-09" db="EMBL/GenBank/DDBJ databases">
        <authorList>
            <person name="Sun Q."/>
            <person name="Mori K."/>
        </authorList>
    </citation>
    <scope>NUCLEOTIDE SEQUENCE [LARGE SCALE GENOMIC DNA]</scope>
    <source>
        <strain evidence="6 7">TBRC 0563</strain>
    </source>
</reference>
<dbReference type="Gene3D" id="3.40.50.11270">
    <property type="match status" value="1"/>
</dbReference>
<evidence type="ECO:0000256" key="4">
    <source>
        <dbReference type="ARBA" id="ARBA00023004"/>
    </source>
</evidence>
<evidence type="ECO:0000256" key="2">
    <source>
        <dbReference type="ARBA" id="ARBA00022485"/>
    </source>
</evidence>
<comment type="caution">
    <text evidence="6">The sequence shown here is derived from an EMBL/GenBank/DDBJ whole genome shotgun (WGS) entry which is preliminary data.</text>
</comment>
<keyword evidence="4" id="KW-0408">Iron</keyword>
<evidence type="ECO:0000313" key="7">
    <source>
        <dbReference type="Proteomes" id="UP001589627"/>
    </source>
</evidence>
<evidence type="ECO:0008006" key="8">
    <source>
        <dbReference type="Google" id="ProtNLM"/>
    </source>
</evidence>